<dbReference type="InterPro" id="IPR001680">
    <property type="entry name" value="WD40_rpt"/>
</dbReference>
<evidence type="ECO:0000256" key="4">
    <source>
        <dbReference type="ARBA" id="ARBA00022737"/>
    </source>
</evidence>
<dbReference type="Gene3D" id="2.130.10.10">
    <property type="entry name" value="YVTN repeat-like/Quinoprotein amine dehydrogenase"/>
    <property type="match status" value="2"/>
</dbReference>
<reference evidence="7" key="1">
    <citation type="submission" date="2021-06" db="EMBL/GenBank/DDBJ databases">
        <authorList>
            <person name="Kallberg Y."/>
            <person name="Tangrot J."/>
            <person name="Rosling A."/>
        </authorList>
    </citation>
    <scope>NUCLEOTIDE SEQUENCE</scope>
    <source>
        <strain evidence="7">FL130A</strain>
    </source>
</reference>
<feature type="repeat" description="WD" evidence="6">
    <location>
        <begin position="98"/>
        <end position="130"/>
    </location>
</feature>
<dbReference type="InterPro" id="IPR051980">
    <property type="entry name" value="WD_repeat_MORG1"/>
</dbReference>
<feature type="repeat" description="WD" evidence="6">
    <location>
        <begin position="237"/>
        <end position="274"/>
    </location>
</feature>
<dbReference type="PANTHER" id="PTHR22842">
    <property type="entry name" value="WD40 REPEAT PROTEIN"/>
    <property type="match status" value="1"/>
</dbReference>
<dbReference type="Proteomes" id="UP000789508">
    <property type="component" value="Unassembled WGS sequence"/>
</dbReference>
<evidence type="ECO:0000313" key="8">
    <source>
        <dbReference type="Proteomes" id="UP000789508"/>
    </source>
</evidence>
<evidence type="ECO:0000256" key="6">
    <source>
        <dbReference type="PROSITE-ProRule" id="PRU00221"/>
    </source>
</evidence>
<organism evidence="7 8">
    <name type="scientific">Ambispora leptoticha</name>
    <dbReference type="NCBI Taxonomy" id="144679"/>
    <lineage>
        <taxon>Eukaryota</taxon>
        <taxon>Fungi</taxon>
        <taxon>Fungi incertae sedis</taxon>
        <taxon>Mucoromycota</taxon>
        <taxon>Glomeromycotina</taxon>
        <taxon>Glomeromycetes</taxon>
        <taxon>Archaeosporales</taxon>
        <taxon>Ambisporaceae</taxon>
        <taxon>Ambispora</taxon>
    </lineage>
</organism>
<keyword evidence="3 6" id="KW-0853">WD repeat</keyword>
<dbReference type="InterPro" id="IPR019775">
    <property type="entry name" value="WD40_repeat_CS"/>
</dbReference>
<comment type="similarity">
    <text evidence="5">Belongs to the WD repeat MORG1 family.</text>
</comment>
<dbReference type="InterPro" id="IPR015943">
    <property type="entry name" value="WD40/YVTN_repeat-like_dom_sf"/>
</dbReference>
<dbReference type="SMART" id="SM00320">
    <property type="entry name" value="WD40"/>
    <property type="match status" value="6"/>
</dbReference>
<evidence type="ECO:0000256" key="5">
    <source>
        <dbReference type="ARBA" id="ARBA00038145"/>
    </source>
</evidence>
<dbReference type="InterPro" id="IPR020472">
    <property type="entry name" value="WD40_PAC1"/>
</dbReference>
<gene>
    <name evidence="7" type="ORF">ALEPTO_LOCUS1388</name>
</gene>
<feature type="repeat" description="WD" evidence="6">
    <location>
        <begin position="213"/>
        <end position="235"/>
    </location>
</feature>
<keyword evidence="8" id="KW-1185">Reference proteome</keyword>
<keyword evidence="2" id="KW-0963">Cytoplasm</keyword>
<dbReference type="Pfam" id="PF00400">
    <property type="entry name" value="WD40"/>
    <property type="match status" value="6"/>
</dbReference>
<protein>
    <submittedName>
        <fullName evidence="7">12413_t:CDS:1</fullName>
    </submittedName>
</protein>
<dbReference type="PROSITE" id="PS00678">
    <property type="entry name" value="WD_REPEATS_1"/>
    <property type="match status" value="1"/>
</dbReference>
<accession>A0A9N8VRF3</accession>
<dbReference type="EMBL" id="CAJVPS010000149">
    <property type="protein sequence ID" value="CAG8458092.1"/>
    <property type="molecule type" value="Genomic_DNA"/>
</dbReference>
<comment type="caution">
    <text evidence="7">The sequence shown here is derived from an EMBL/GenBank/DDBJ whole genome shotgun (WGS) entry which is preliminary data.</text>
</comment>
<comment type="subcellular location">
    <subcellularLocation>
        <location evidence="1">Cytoplasm</location>
    </subcellularLocation>
</comment>
<proteinExistence type="inferred from homology"/>
<dbReference type="PRINTS" id="PR00320">
    <property type="entry name" value="GPROTEINBRPT"/>
</dbReference>
<dbReference type="PROSITE" id="PS50294">
    <property type="entry name" value="WD_REPEATS_REGION"/>
    <property type="match status" value="3"/>
</dbReference>
<evidence type="ECO:0000256" key="2">
    <source>
        <dbReference type="ARBA" id="ARBA00022490"/>
    </source>
</evidence>
<sequence length="274" mass="30289">MSSTELPTKNFRVFKGHIGPVHVVRYDSSGEYVLTGGQDRTLKLWNPETGLAIKTYEGHGKEVLGVSITQDHSKFVSCGGDRQVFLFDVTTAKTIRRFEGHQHRVNTVDFNRDGTVVLSGSYDSTVRIWDCRSVDGNIRIYDLRVGALLTDLISQPVTSVCFSGDGNCVLASSLDDTIRLMDKDNGGLLNSFKGHKNTQYKIQSCLSNYDMHVISGSEDGNICIWDLLEGKLLSTIHQAHENVVTCVAYNPKQPIMISTSVDGTAKVWKTPSQV</sequence>
<dbReference type="InterPro" id="IPR036322">
    <property type="entry name" value="WD40_repeat_dom_sf"/>
</dbReference>
<dbReference type="PANTHER" id="PTHR22842:SF3">
    <property type="entry name" value="WD REPEAT DOMAIN-CONTAINING PROTEIN 83"/>
    <property type="match status" value="1"/>
</dbReference>
<dbReference type="CDD" id="cd00200">
    <property type="entry name" value="WD40"/>
    <property type="match status" value="1"/>
</dbReference>
<evidence type="ECO:0000256" key="3">
    <source>
        <dbReference type="ARBA" id="ARBA00022574"/>
    </source>
</evidence>
<dbReference type="GO" id="GO:0000398">
    <property type="term" value="P:mRNA splicing, via spliceosome"/>
    <property type="evidence" value="ECO:0007669"/>
    <property type="project" value="TreeGrafter"/>
</dbReference>
<name>A0A9N8VRF3_9GLOM</name>
<dbReference type="OrthoDB" id="1068471at2759"/>
<dbReference type="GO" id="GO:0005737">
    <property type="term" value="C:cytoplasm"/>
    <property type="evidence" value="ECO:0007669"/>
    <property type="project" value="UniProtKB-SubCell"/>
</dbReference>
<dbReference type="AlphaFoldDB" id="A0A9N8VRF3"/>
<keyword evidence="4" id="KW-0677">Repeat</keyword>
<evidence type="ECO:0000256" key="1">
    <source>
        <dbReference type="ARBA" id="ARBA00004496"/>
    </source>
</evidence>
<dbReference type="SUPFAM" id="SSF50978">
    <property type="entry name" value="WD40 repeat-like"/>
    <property type="match status" value="1"/>
</dbReference>
<evidence type="ECO:0000313" key="7">
    <source>
        <dbReference type="EMBL" id="CAG8458092.1"/>
    </source>
</evidence>
<dbReference type="GO" id="GO:0071013">
    <property type="term" value="C:catalytic step 2 spliceosome"/>
    <property type="evidence" value="ECO:0007669"/>
    <property type="project" value="TreeGrafter"/>
</dbReference>
<dbReference type="PROSITE" id="PS50082">
    <property type="entry name" value="WD_REPEATS_2"/>
    <property type="match status" value="5"/>
</dbReference>
<feature type="repeat" description="WD" evidence="6">
    <location>
        <begin position="56"/>
        <end position="97"/>
    </location>
</feature>
<feature type="repeat" description="WD" evidence="6">
    <location>
        <begin position="14"/>
        <end position="55"/>
    </location>
</feature>